<comment type="pathway">
    <text evidence="2 7">Cofactor biosynthesis; tetrahydrofolate biosynthesis; 2-amino-4-hydroxy-6-hydroxymethyl-7,8-dihydropteridine diphosphate from 7,8-dihydroneopterin triphosphate: step 3/4.</text>
</comment>
<gene>
    <name evidence="9" type="primary">folB</name>
    <name evidence="9" type="ORF">ACFOZY_07230</name>
</gene>
<dbReference type="Gene3D" id="3.30.1130.10">
    <property type="match status" value="1"/>
</dbReference>
<evidence type="ECO:0000256" key="4">
    <source>
        <dbReference type="ARBA" id="ARBA00022909"/>
    </source>
</evidence>
<dbReference type="CDD" id="cd00534">
    <property type="entry name" value="DHNA_DHNTPE"/>
    <property type="match status" value="1"/>
</dbReference>
<feature type="domain" description="Dihydroneopterin aldolase/epimerase" evidence="8">
    <location>
        <begin position="4"/>
        <end position="118"/>
    </location>
</feature>
<dbReference type="PANTHER" id="PTHR42844">
    <property type="entry name" value="DIHYDRONEOPTERIN ALDOLASE 1-RELATED"/>
    <property type="match status" value="1"/>
</dbReference>
<dbReference type="InterPro" id="IPR006157">
    <property type="entry name" value="FolB_dom"/>
</dbReference>
<sequence>MDFIHLNNMEFYGFHGALPEETRLGQRFRVKLSMAVDLKGAGETDDLEQTVNYAEVFDLCRAIVEGEPKKLIESVAERIAGEVLRVYSAKVKGCKVTLVKPDPPIRGHYESVAVEITRGDFA</sequence>
<dbReference type="InterPro" id="IPR043133">
    <property type="entry name" value="GTP-CH-I_C/QueF"/>
</dbReference>
<comment type="similarity">
    <text evidence="3 7">Belongs to the DHNA family.</text>
</comment>
<dbReference type="GO" id="GO:0004150">
    <property type="term" value="F:dihydroneopterin aldolase activity"/>
    <property type="evidence" value="ECO:0007669"/>
    <property type="project" value="UniProtKB-EC"/>
</dbReference>
<evidence type="ECO:0000256" key="7">
    <source>
        <dbReference type="RuleBase" id="RU362079"/>
    </source>
</evidence>
<reference evidence="10" key="1">
    <citation type="journal article" date="2019" name="Int. J. Syst. Evol. Microbiol.">
        <title>The Global Catalogue of Microorganisms (GCM) 10K type strain sequencing project: providing services to taxonomists for standard genome sequencing and annotation.</title>
        <authorList>
            <consortium name="The Broad Institute Genomics Platform"/>
            <consortium name="The Broad Institute Genome Sequencing Center for Infectious Disease"/>
            <person name="Wu L."/>
            <person name="Ma J."/>
        </authorList>
    </citation>
    <scope>NUCLEOTIDE SEQUENCE [LARGE SCALE GENOMIC DNA]</scope>
    <source>
        <strain evidence="10">CCUG 59778</strain>
    </source>
</reference>
<comment type="caution">
    <text evidence="9">The sequence shown here is derived from an EMBL/GenBank/DDBJ whole genome shotgun (WGS) entry which is preliminary data.</text>
</comment>
<dbReference type="RefSeq" id="WP_378153837.1">
    <property type="nucleotide sequence ID" value="NZ_JBHSEC010000012.1"/>
</dbReference>
<evidence type="ECO:0000313" key="9">
    <source>
        <dbReference type="EMBL" id="MFC4410228.1"/>
    </source>
</evidence>
<evidence type="ECO:0000256" key="1">
    <source>
        <dbReference type="ARBA" id="ARBA00001353"/>
    </source>
</evidence>
<evidence type="ECO:0000256" key="6">
    <source>
        <dbReference type="ARBA" id="ARBA00037702"/>
    </source>
</evidence>
<evidence type="ECO:0000256" key="2">
    <source>
        <dbReference type="ARBA" id="ARBA00005013"/>
    </source>
</evidence>
<organism evidence="9 10">
    <name type="scientific">Chungangia koreensis</name>
    <dbReference type="NCBI Taxonomy" id="752657"/>
    <lineage>
        <taxon>Bacteria</taxon>
        <taxon>Bacillati</taxon>
        <taxon>Bacillota</taxon>
        <taxon>Bacilli</taxon>
        <taxon>Lactobacillales</taxon>
        <taxon>Chungangia</taxon>
    </lineage>
</organism>
<dbReference type="Pfam" id="PF02152">
    <property type="entry name" value="FolB"/>
    <property type="match status" value="1"/>
</dbReference>
<comment type="catalytic activity">
    <reaction evidence="1 7">
        <text>7,8-dihydroneopterin = 6-hydroxymethyl-7,8-dihydropterin + glycolaldehyde</text>
        <dbReference type="Rhea" id="RHEA:10540"/>
        <dbReference type="ChEBI" id="CHEBI:17001"/>
        <dbReference type="ChEBI" id="CHEBI:17071"/>
        <dbReference type="ChEBI" id="CHEBI:44841"/>
        <dbReference type="EC" id="4.1.2.25"/>
    </reaction>
</comment>
<name>A0ABV8X2R1_9LACT</name>
<dbReference type="SUPFAM" id="SSF55620">
    <property type="entry name" value="Tetrahydrobiopterin biosynthesis enzymes-like"/>
    <property type="match status" value="1"/>
</dbReference>
<dbReference type="SMART" id="SM00905">
    <property type="entry name" value="FolB"/>
    <property type="match status" value="1"/>
</dbReference>
<evidence type="ECO:0000259" key="8">
    <source>
        <dbReference type="SMART" id="SM00905"/>
    </source>
</evidence>
<dbReference type="InterPro" id="IPR006156">
    <property type="entry name" value="Dihydroneopterin_aldolase"/>
</dbReference>
<keyword evidence="10" id="KW-1185">Reference proteome</keyword>
<accession>A0ABV8X2R1</accession>
<protein>
    <recommendedName>
        <fullName evidence="7">7,8-dihydroneopterin aldolase</fullName>
        <ecNumber evidence="7">4.1.2.25</ecNumber>
    </recommendedName>
</protein>
<comment type="function">
    <text evidence="6 7">Catalyzes the conversion of 7,8-dihydroneopterin to 6-hydroxymethyl-7,8-dihydropterin.</text>
</comment>
<keyword evidence="5 7" id="KW-0456">Lyase</keyword>
<dbReference type="NCBIfam" id="TIGR00526">
    <property type="entry name" value="folB_dom"/>
    <property type="match status" value="1"/>
</dbReference>
<dbReference type="PANTHER" id="PTHR42844:SF1">
    <property type="entry name" value="DIHYDRONEOPTERIN ALDOLASE 1-RELATED"/>
    <property type="match status" value="1"/>
</dbReference>
<dbReference type="Proteomes" id="UP001595817">
    <property type="component" value="Unassembled WGS sequence"/>
</dbReference>
<dbReference type="NCBIfam" id="TIGR00525">
    <property type="entry name" value="folB"/>
    <property type="match status" value="1"/>
</dbReference>
<keyword evidence="4 7" id="KW-0289">Folate biosynthesis</keyword>
<evidence type="ECO:0000256" key="3">
    <source>
        <dbReference type="ARBA" id="ARBA00005708"/>
    </source>
</evidence>
<proteinExistence type="inferred from homology"/>
<evidence type="ECO:0000313" key="10">
    <source>
        <dbReference type="Proteomes" id="UP001595817"/>
    </source>
</evidence>
<evidence type="ECO:0000256" key="5">
    <source>
        <dbReference type="ARBA" id="ARBA00023239"/>
    </source>
</evidence>
<dbReference type="EC" id="4.1.2.25" evidence="7"/>
<dbReference type="EMBL" id="JBHSEC010000012">
    <property type="protein sequence ID" value="MFC4410228.1"/>
    <property type="molecule type" value="Genomic_DNA"/>
</dbReference>